<feature type="coiled-coil region" evidence="1">
    <location>
        <begin position="295"/>
        <end position="330"/>
    </location>
</feature>
<reference evidence="2" key="1">
    <citation type="submission" date="2022-08" db="EMBL/GenBank/DDBJ databases">
        <title>Novel sulphate-reducing endosymbionts in the free-living metamonad Anaeramoeba.</title>
        <authorList>
            <person name="Jerlstrom-Hultqvist J."/>
            <person name="Cepicka I."/>
            <person name="Gallot-Lavallee L."/>
            <person name="Salas-Leiva D."/>
            <person name="Curtis B.A."/>
            <person name="Zahonova K."/>
            <person name="Pipaliya S."/>
            <person name="Dacks J."/>
            <person name="Roger A.J."/>
        </authorList>
    </citation>
    <scope>NUCLEOTIDE SEQUENCE</scope>
    <source>
        <strain evidence="2">Busselton2</strain>
    </source>
</reference>
<evidence type="ECO:0008006" key="4">
    <source>
        <dbReference type="Google" id="ProtNLM"/>
    </source>
</evidence>
<feature type="coiled-coil region" evidence="1">
    <location>
        <begin position="211"/>
        <end position="245"/>
    </location>
</feature>
<accession>A0AAV7YES1</accession>
<dbReference type="AlphaFoldDB" id="A0AAV7YES1"/>
<keyword evidence="1" id="KW-0175">Coiled coil</keyword>
<dbReference type="Pfam" id="PF25880">
    <property type="entry name" value="WHD_CHMP7_1st"/>
    <property type="match status" value="1"/>
</dbReference>
<dbReference type="Proteomes" id="UP001146793">
    <property type="component" value="Unassembled WGS sequence"/>
</dbReference>
<dbReference type="Pfam" id="PF03357">
    <property type="entry name" value="Snf7"/>
    <property type="match status" value="1"/>
</dbReference>
<protein>
    <recommendedName>
        <fullName evidence="4">Charged multivesicular body protein 7</fullName>
    </recommendedName>
</protein>
<feature type="coiled-coil region" evidence="1">
    <location>
        <begin position="476"/>
        <end position="532"/>
    </location>
</feature>
<organism evidence="2 3">
    <name type="scientific">Anaeramoeba flamelloides</name>
    <dbReference type="NCBI Taxonomy" id="1746091"/>
    <lineage>
        <taxon>Eukaryota</taxon>
        <taxon>Metamonada</taxon>
        <taxon>Anaeramoebidae</taxon>
        <taxon>Anaeramoeba</taxon>
    </lineage>
</organism>
<sequence length="536" mass="62647">MKKIFSSLEVWNDDETMRVLFSPLPDQQTSPDSYEYRVKFWTSLLPRIFEVKNMCLVTKRALQEILKRKELIPLCLPKILEILESKQMLRCVNEFLQESAQIDENYSVLIESSQAFSNIDLTKKGIGSWFLENLVTKPTSWIGGLIFGGDEEENKQNEDSHSFVSNQVVKKKSQQFLETLYKHSDQGGTTVVDINVPIELVVGPMSLSFFKNNETKKKENLNKKKEEQEEEEEEEEEKLETILLCIGWLIQKHQLQVFENGEGLKIVKSSKSKFMKQKNQNISQINEIDFGILEMKKVQLKLMAQTEDIRNQIEEKRKLASNELKKKKNRSGAIRYLRIIKNLKQVLTKRERSADQISQILFKISQSESDKEVFNTFKVGLQTMKKVSKEYGLDPEKVDNVMIELGEVMADQAEIEEAIQDGIKENLSLSNEEEKQIELELDQLISQQDINKKQRTQKVENTNEIETLIQKTNSLVIEEKKEKPLQEQEKEQEQEQELVKLLEQELENEFEIEKEKKQIQKKKKKKPQKQLQQVLN</sequence>
<proteinExistence type="predicted"/>
<dbReference type="GO" id="GO:0007034">
    <property type="term" value="P:vacuolar transport"/>
    <property type="evidence" value="ECO:0007669"/>
    <property type="project" value="InterPro"/>
</dbReference>
<comment type="caution">
    <text evidence="2">The sequence shown here is derived from an EMBL/GenBank/DDBJ whole genome shotgun (WGS) entry which is preliminary data.</text>
</comment>
<dbReference type="InterPro" id="IPR005024">
    <property type="entry name" value="Snf7_fam"/>
</dbReference>
<name>A0AAV7YES1_9EUKA</name>
<gene>
    <name evidence="2" type="ORF">M0812_28426</name>
</gene>
<evidence type="ECO:0000256" key="1">
    <source>
        <dbReference type="SAM" id="Coils"/>
    </source>
</evidence>
<evidence type="ECO:0000313" key="2">
    <source>
        <dbReference type="EMBL" id="KAJ3425979.1"/>
    </source>
</evidence>
<dbReference type="EMBL" id="JANTQA010000070">
    <property type="protein sequence ID" value="KAJ3425979.1"/>
    <property type="molecule type" value="Genomic_DNA"/>
</dbReference>
<evidence type="ECO:0000313" key="3">
    <source>
        <dbReference type="Proteomes" id="UP001146793"/>
    </source>
</evidence>